<accession>A0ABU5EYF6</accession>
<sequence>MIYEGMRLEIDPITGKYDLTFTASVPAMPVTFRLQLVFVEAKYKTIENPVREPNHPATVQVLDPEARKYTITLPPIRMQPPRDAEPGDPTPRTFHIAHRGYSSLFLDPKRGTSDDRTNVASCHPQGPIDCTWTVSRTGTARFGTPVAIDDPNR</sequence>
<evidence type="ECO:0000313" key="1">
    <source>
        <dbReference type="EMBL" id="MDY3560347.1"/>
    </source>
</evidence>
<dbReference type="RefSeq" id="WP_320686937.1">
    <property type="nucleotide sequence ID" value="NZ_JAXBLV010000178.1"/>
</dbReference>
<organism evidence="1 2">
    <name type="scientific">Gemmata algarum</name>
    <dbReference type="NCBI Taxonomy" id="2975278"/>
    <lineage>
        <taxon>Bacteria</taxon>
        <taxon>Pseudomonadati</taxon>
        <taxon>Planctomycetota</taxon>
        <taxon>Planctomycetia</taxon>
        <taxon>Gemmatales</taxon>
        <taxon>Gemmataceae</taxon>
        <taxon>Gemmata</taxon>
    </lineage>
</organism>
<name>A0ABU5EYF6_9BACT</name>
<reference evidence="2" key="1">
    <citation type="journal article" date="2023" name="Mar. Drugs">
        <title>Gemmata algarum, a Novel Planctomycete Isolated from an Algal Mat, Displays Antimicrobial Activity.</title>
        <authorList>
            <person name="Kumar G."/>
            <person name="Kallscheuer N."/>
            <person name="Kashif M."/>
            <person name="Ahamad S."/>
            <person name="Jagadeeshwari U."/>
            <person name="Pannikurungottu S."/>
            <person name="Haufschild T."/>
            <person name="Kabuu M."/>
            <person name="Sasikala C."/>
            <person name="Jogler C."/>
            <person name="Ramana C."/>
        </authorList>
    </citation>
    <scope>NUCLEOTIDE SEQUENCE [LARGE SCALE GENOMIC DNA]</scope>
    <source>
        <strain evidence="2">JC673</strain>
    </source>
</reference>
<dbReference type="EMBL" id="JAXBLV010000178">
    <property type="protein sequence ID" value="MDY3560347.1"/>
    <property type="molecule type" value="Genomic_DNA"/>
</dbReference>
<gene>
    <name evidence="1" type="ORF">R5W23_001580</name>
</gene>
<protein>
    <submittedName>
        <fullName evidence="1">Uncharacterized protein</fullName>
    </submittedName>
</protein>
<comment type="caution">
    <text evidence="1">The sequence shown here is derived from an EMBL/GenBank/DDBJ whole genome shotgun (WGS) entry which is preliminary data.</text>
</comment>
<evidence type="ECO:0000313" key="2">
    <source>
        <dbReference type="Proteomes" id="UP001272242"/>
    </source>
</evidence>
<dbReference type="Proteomes" id="UP001272242">
    <property type="component" value="Unassembled WGS sequence"/>
</dbReference>
<keyword evidence="2" id="KW-1185">Reference proteome</keyword>
<proteinExistence type="predicted"/>